<dbReference type="Proteomes" id="UP001168821">
    <property type="component" value="Unassembled WGS sequence"/>
</dbReference>
<sequence>MSSGKFWETMNLLIGKEYRRTGKEVMEDVDDWVDKVIVKKEFSVEESETDVLVCNKSKSSGYFSESWNDEKEVEEFIKSIDLPKIECTYVDNYKYINYVFTLNSKKTPDVCFCVVRKLVDRTDIRWRPRLKKSLTTCENSG</sequence>
<protein>
    <submittedName>
        <fullName evidence="1">Uncharacterized protein</fullName>
    </submittedName>
</protein>
<proteinExistence type="predicted"/>
<evidence type="ECO:0000313" key="2">
    <source>
        <dbReference type="Proteomes" id="UP001168821"/>
    </source>
</evidence>
<organism evidence="1 2">
    <name type="scientific">Zophobas morio</name>
    <dbReference type="NCBI Taxonomy" id="2755281"/>
    <lineage>
        <taxon>Eukaryota</taxon>
        <taxon>Metazoa</taxon>
        <taxon>Ecdysozoa</taxon>
        <taxon>Arthropoda</taxon>
        <taxon>Hexapoda</taxon>
        <taxon>Insecta</taxon>
        <taxon>Pterygota</taxon>
        <taxon>Neoptera</taxon>
        <taxon>Endopterygota</taxon>
        <taxon>Coleoptera</taxon>
        <taxon>Polyphaga</taxon>
        <taxon>Cucujiformia</taxon>
        <taxon>Tenebrionidae</taxon>
        <taxon>Zophobas</taxon>
    </lineage>
</organism>
<accession>A0AA38IIV7</accession>
<gene>
    <name evidence="1" type="ORF">Zmor_014819</name>
</gene>
<dbReference type="EMBL" id="JALNTZ010000004">
    <property type="protein sequence ID" value="KAJ3655699.1"/>
    <property type="molecule type" value="Genomic_DNA"/>
</dbReference>
<comment type="caution">
    <text evidence="1">The sequence shown here is derived from an EMBL/GenBank/DDBJ whole genome shotgun (WGS) entry which is preliminary data.</text>
</comment>
<name>A0AA38IIV7_9CUCU</name>
<dbReference type="AlphaFoldDB" id="A0AA38IIV7"/>
<evidence type="ECO:0000313" key="1">
    <source>
        <dbReference type="EMBL" id="KAJ3655699.1"/>
    </source>
</evidence>
<keyword evidence="2" id="KW-1185">Reference proteome</keyword>
<reference evidence="1" key="1">
    <citation type="journal article" date="2023" name="G3 (Bethesda)">
        <title>Whole genome assemblies of Zophobas morio and Tenebrio molitor.</title>
        <authorList>
            <person name="Kaur S."/>
            <person name="Stinson S.A."/>
            <person name="diCenzo G.C."/>
        </authorList>
    </citation>
    <scope>NUCLEOTIDE SEQUENCE</scope>
    <source>
        <strain evidence="1">QUZm001</strain>
    </source>
</reference>